<proteinExistence type="predicted"/>
<feature type="domain" description="N-acetyltransferase" evidence="1">
    <location>
        <begin position="16"/>
        <end position="162"/>
    </location>
</feature>
<dbReference type="InterPro" id="IPR016181">
    <property type="entry name" value="Acyl_CoA_acyltransferase"/>
</dbReference>
<dbReference type="SUPFAM" id="SSF55729">
    <property type="entry name" value="Acyl-CoA N-acyltransferases (Nat)"/>
    <property type="match status" value="1"/>
</dbReference>
<protein>
    <submittedName>
        <fullName evidence="2">GNAT family N-acetyltransferase</fullName>
    </submittedName>
</protein>
<dbReference type="Gene3D" id="3.40.630.30">
    <property type="match status" value="1"/>
</dbReference>
<dbReference type="Pfam" id="PF00583">
    <property type="entry name" value="Acetyltransf_1"/>
    <property type="match status" value="1"/>
</dbReference>
<dbReference type="EMBL" id="CP018135">
    <property type="protein sequence ID" value="APF41663.1"/>
    <property type="molecule type" value="Genomic_DNA"/>
</dbReference>
<sequence>MLKITEESGEPLASAWTVRAEQPGDEADIHGINAAAFPTEEEADLVNALRKDPEAWIPGLSMLSCDGDRPVGYALLTRCYVGETPALALAPCAVLPEYQFTGAGSAAITAVLNAARAQGEKYVVVLGHHEYYPRFGFKRAATFGVGLSIDVPEESLMVLNLEEDSVATFPAGTVRYAAPFGI</sequence>
<dbReference type="Proteomes" id="UP000183530">
    <property type="component" value="Chromosome"/>
</dbReference>
<keyword evidence="3" id="KW-1185">Reference proteome</keyword>
<dbReference type="InterPro" id="IPR000182">
    <property type="entry name" value="GNAT_dom"/>
</dbReference>
<name>A0A1L2ZQE6_9MICC</name>
<gene>
    <name evidence="2" type="ORF">BHE16_02770</name>
</gene>
<dbReference type="GO" id="GO:0016747">
    <property type="term" value="F:acyltransferase activity, transferring groups other than amino-acyl groups"/>
    <property type="evidence" value="ECO:0007669"/>
    <property type="project" value="InterPro"/>
</dbReference>
<dbReference type="KEGG" id="nae:BHE16_02770"/>
<dbReference type="AlphaFoldDB" id="A0A1L2ZQE6"/>
<accession>A0A1L2ZQE6</accession>
<organism evidence="2 3">
    <name type="scientific">Neomicrococcus aestuarii</name>
    <dbReference type="NCBI Taxonomy" id="556325"/>
    <lineage>
        <taxon>Bacteria</taxon>
        <taxon>Bacillati</taxon>
        <taxon>Actinomycetota</taxon>
        <taxon>Actinomycetes</taxon>
        <taxon>Micrococcales</taxon>
        <taxon>Micrococcaceae</taxon>
        <taxon>Neomicrococcus</taxon>
    </lineage>
</organism>
<evidence type="ECO:0000259" key="1">
    <source>
        <dbReference type="PROSITE" id="PS51186"/>
    </source>
</evidence>
<dbReference type="CDD" id="cd04301">
    <property type="entry name" value="NAT_SF"/>
    <property type="match status" value="1"/>
</dbReference>
<evidence type="ECO:0000313" key="3">
    <source>
        <dbReference type="Proteomes" id="UP000183530"/>
    </source>
</evidence>
<evidence type="ECO:0000313" key="2">
    <source>
        <dbReference type="EMBL" id="APF41663.1"/>
    </source>
</evidence>
<dbReference type="STRING" id="556325.BHE16_02770"/>
<reference evidence="2 3" key="1">
    <citation type="submission" date="2016-11" db="EMBL/GenBank/DDBJ databases">
        <title>Genome sequencing of Zhihengliuella aestuarii B18 antagonistic to Plasmodiophora brassicae.</title>
        <authorList>
            <person name="Luo Y."/>
        </authorList>
    </citation>
    <scope>NUCLEOTIDE SEQUENCE [LARGE SCALE GENOMIC DNA]</scope>
    <source>
        <strain evidence="2 3">B18</strain>
    </source>
</reference>
<keyword evidence="2" id="KW-0808">Transferase</keyword>
<dbReference type="PROSITE" id="PS51186">
    <property type="entry name" value="GNAT"/>
    <property type="match status" value="1"/>
</dbReference>